<dbReference type="Proteomes" id="UP000050898">
    <property type="component" value="Unassembled WGS sequence"/>
</dbReference>
<dbReference type="InterPro" id="IPR036866">
    <property type="entry name" value="RibonucZ/Hydroxyglut_hydro"/>
</dbReference>
<dbReference type="PATRIC" id="fig|1046596.6.peg.1076"/>
<organism evidence="4 5">
    <name type="scientific">Liquorilactobacillus mali KCTC 3596 = DSM 20444</name>
    <dbReference type="NCBI Taxonomy" id="1046596"/>
    <lineage>
        <taxon>Bacteria</taxon>
        <taxon>Bacillati</taxon>
        <taxon>Bacillota</taxon>
        <taxon>Bacilli</taxon>
        <taxon>Lactobacillales</taxon>
        <taxon>Lactobacillaceae</taxon>
        <taxon>Liquorilactobacillus</taxon>
    </lineage>
</organism>
<evidence type="ECO:0000313" key="4">
    <source>
        <dbReference type="EMBL" id="KRN09510.1"/>
    </source>
</evidence>
<dbReference type="GO" id="GO:0003723">
    <property type="term" value="F:RNA binding"/>
    <property type="evidence" value="ECO:0007669"/>
    <property type="project" value="UniProtKB-KW"/>
</dbReference>
<proteinExistence type="predicted"/>
<sequence>MTNIRFLNGLNTIGANIAEISTQSSRVITDFGMAVDFKIGTSQSLIEKHVLPDVPELFGDKQEQIKEYKDEAIFITHLHLDHTSALAYLKSDIPVYLSRPSYKLYRSLVKQGLGLALNVNFKIFDFEVPVKIGDLTVTAYQSDHDILGAAAFLIEDGKHAFGQSGDVRLSGSHRSAVDKWMNLFKQRNLDLLMLEATSFSFEDDNSLNGQGDNEVNVESKCLEDFKRILNKHKNLTVINPYSRDIERLLQMNKVANHLNRPIVWEPQYAHVISEFSLEEPIFVLDDGNLGLKGIAGLIPVSLLTIMNNLNHFCLQNSFENLDILMNFNKFIYLHCNGAPLGDYDPHYQTLKSFLENKRIELIDIGVSGHATKAEICEVARTVAAKKTAFWHSFDPDAAVNALKNSGLQFLRPSYTEIYRFK</sequence>
<dbReference type="InterPro" id="IPR042173">
    <property type="entry name" value="RNase_J_2"/>
</dbReference>
<name>A0A0R2E1S5_9LACO</name>
<protein>
    <submittedName>
        <fullName evidence="4">Exonuclease of the beta-lactamase fold protein</fullName>
    </submittedName>
</protein>
<dbReference type="AlphaFoldDB" id="A0A0R2E1S5"/>
<feature type="domain" description="Metallo-beta-lactamase" evidence="3">
    <location>
        <begin position="14"/>
        <end position="203"/>
    </location>
</feature>
<dbReference type="SUPFAM" id="SSF56281">
    <property type="entry name" value="Metallo-hydrolase/oxidoreductase"/>
    <property type="match status" value="1"/>
</dbReference>
<evidence type="ECO:0000313" key="5">
    <source>
        <dbReference type="Proteomes" id="UP000050898"/>
    </source>
</evidence>
<dbReference type="PANTHER" id="PTHR43694">
    <property type="entry name" value="RIBONUCLEASE J"/>
    <property type="match status" value="1"/>
</dbReference>
<keyword evidence="1 4" id="KW-0269">Exonuclease</keyword>
<reference evidence="4 5" key="1">
    <citation type="journal article" date="2015" name="Genome Announc.">
        <title>Expanding the biotechnology potential of lactobacilli through comparative genomics of 213 strains and associated genera.</title>
        <authorList>
            <person name="Sun Z."/>
            <person name="Harris H.M."/>
            <person name="McCann A."/>
            <person name="Guo C."/>
            <person name="Argimon S."/>
            <person name="Zhang W."/>
            <person name="Yang X."/>
            <person name="Jeffery I.B."/>
            <person name="Cooney J.C."/>
            <person name="Kagawa T.F."/>
            <person name="Liu W."/>
            <person name="Song Y."/>
            <person name="Salvetti E."/>
            <person name="Wrobel A."/>
            <person name="Rasinkangas P."/>
            <person name="Parkhill J."/>
            <person name="Rea M.C."/>
            <person name="O'Sullivan O."/>
            <person name="Ritari J."/>
            <person name="Douillard F.P."/>
            <person name="Paul Ross R."/>
            <person name="Yang R."/>
            <person name="Briner A.E."/>
            <person name="Felis G.E."/>
            <person name="de Vos W.M."/>
            <person name="Barrangou R."/>
            <person name="Klaenhammer T.R."/>
            <person name="Caufield P.W."/>
            <person name="Cui Y."/>
            <person name="Zhang H."/>
            <person name="O'Toole P.W."/>
        </authorList>
    </citation>
    <scope>NUCLEOTIDE SEQUENCE [LARGE SCALE GENOMIC DNA]</scope>
    <source>
        <strain evidence="4 5">DSM 20444</strain>
    </source>
</reference>
<dbReference type="RefSeq" id="WP_010077997.1">
    <property type="nucleotide sequence ID" value="NZ_AYYH01000024.1"/>
</dbReference>
<dbReference type="GeneID" id="98315182"/>
<dbReference type="PANTHER" id="PTHR43694:SF1">
    <property type="entry name" value="RIBONUCLEASE J"/>
    <property type="match status" value="1"/>
</dbReference>
<accession>A0A0R2E1S5</accession>
<evidence type="ECO:0000256" key="2">
    <source>
        <dbReference type="ARBA" id="ARBA00022884"/>
    </source>
</evidence>
<dbReference type="GO" id="GO:0004527">
    <property type="term" value="F:exonuclease activity"/>
    <property type="evidence" value="ECO:0007669"/>
    <property type="project" value="UniProtKB-KW"/>
</dbReference>
<keyword evidence="2" id="KW-0694">RNA-binding</keyword>
<keyword evidence="5" id="KW-1185">Reference proteome</keyword>
<dbReference type="Gene3D" id="3.40.50.10710">
    <property type="entry name" value="Metallo-hydrolase/oxidoreductase"/>
    <property type="match status" value="1"/>
</dbReference>
<comment type="caution">
    <text evidence="4">The sequence shown here is derived from an EMBL/GenBank/DDBJ whole genome shotgun (WGS) entry which is preliminary data.</text>
</comment>
<gene>
    <name evidence="4" type="ORF">FD00_GL000997</name>
</gene>
<keyword evidence="1 4" id="KW-0540">Nuclease</keyword>
<dbReference type="SMART" id="SM00849">
    <property type="entry name" value="Lactamase_B"/>
    <property type="match status" value="1"/>
</dbReference>
<dbReference type="Pfam" id="PF12706">
    <property type="entry name" value="Lactamase_B_2"/>
    <property type="match status" value="1"/>
</dbReference>
<dbReference type="EMBL" id="AYYH01000024">
    <property type="protein sequence ID" value="KRN09510.1"/>
    <property type="molecule type" value="Genomic_DNA"/>
</dbReference>
<evidence type="ECO:0000259" key="3">
    <source>
        <dbReference type="SMART" id="SM00849"/>
    </source>
</evidence>
<keyword evidence="1 4" id="KW-0378">Hydrolase</keyword>
<dbReference type="InterPro" id="IPR001279">
    <property type="entry name" value="Metallo-B-lactamas"/>
</dbReference>
<dbReference type="Gene3D" id="3.60.15.10">
    <property type="entry name" value="Ribonuclease Z/Hydroxyacylglutathione hydrolase-like"/>
    <property type="match status" value="1"/>
</dbReference>
<evidence type="ECO:0000256" key="1">
    <source>
        <dbReference type="ARBA" id="ARBA00022839"/>
    </source>
</evidence>
<dbReference type="OrthoDB" id="9803916at2"/>